<dbReference type="SMART" id="SM00934">
    <property type="entry name" value="OMPdecase"/>
    <property type="match status" value="1"/>
</dbReference>
<evidence type="ECO:0000256" key="2">
    <source>
        <dbReference type="ARBA" id="ARBA00008847"/>
    </source>
</evidence>
<dbReference type="InterPro" id="IPR018089">
    <property type="entry name" value="OMPdecase_AS"/>
</dbReference>
<evidence type="ECO:0000256" key="3">
    <source>
        <dbReference type="ARBA" id="ARBA00022793"/>
    </source>
</evidence>
<dbReference type="CDD" id="cd04725">
    <property type="entry name" value="OMP_decarboxylase_like"/>
    <property type="match status" value="1"/>
</dbReference>
<evidence type="ECO:0000256" key="5">
    <source>
        <dbReference type="ARBA" id="ARBA00023239"/>
    </source>
</evidence>
<evidence type="ECO:0000256" key="4">
    <source>
        <dbReference type="ARBA" id="ARBA00022975"/>
    </source>
</evidence>
<dbReference type="PROSITE" id="PS00156">
    <property type="entry name" value="OMPDECASE"/>
    <property type="match status" value="1"/>
</dbReference>
<dbReference type="Gene3D" id="3.20.20.70">
    <property type="entry name" value="Aldolase class I"/>
    <property type="match status" value="1"/>
</dbReference>
<accession>A0A328VGX9</accession>
<dbReference type="PANTHER" id="PTHR43375:SF1">
    <property type="entry name" value="OROTIDINE 5'-PHOSPHATE DECARBOXYLASE"/>
    <property type="match status" value="1"/>
</dbReference>
<organism evidence="9 10">
    <name type="scientific">Thermogemmatispora tikiterensis</name>
    <dbReference type="NCBI Taxonomy" id="1825093"/>
    <lineage>
        <taxon>Bacteria</taxon>
        <taxon>Bacillati</taxon>
        <taxon>Chloroflexota</taxon>
        <taxon>Ktedonobacteria</taxon>
        <taxon>Thermogemmatisporales</taxon>
        <taxon>Thermogemmatisporaceae</taxon>
        <taxon>Thermogemmatispora</taxon>
    </lineage>
</organism>
<evidence type="ECO:0000256" key="7">
    <source>
        <dbReference type="HAMAP-Rule" id="MF_01215"/>
    </source>
</evidence>
<feature type="active site" description="Proton donor" evidence="7">
    <location>
        <position position="98"/>
    </location>
</feature>
<keyword evidence="3 7" id="KW-0210">Decarboxylase</keyword>
<feature type="domain" description="Orotidine 5'-phosphate decarboxylase" evidence="8">
    <location>
        <begin position="20"/>
        <end position="273"/>
    </location>
</feature>
<protein>
    <recommendedName>
        <fullName evidence="7">Orotidine 5'-phosphate decarboxylase</fullName>
        <ecNumber evidence="7">4.1.1.23</ecNumber>
    </recommendedName>
    <alternativeName>
        <fullName evidence="7">OMP decarboxylase</fullName>
        <shortName evidence="7">OMPDCase</shortName>
        <shortName evidence="7">OMPdecase</shortName>
    </alternativeName>
</protein>
<proteinExistence type="inferred from homology"/>
<dbReference type="AlphaFoldDB" id="A0A328VGX9"/>
<dbReference type="UniPathway" id="UPA00070">
    <property type="reaction ID" value="UER00120"/>
</dbReference>
<dbReference type="InterPro" id="IPR001754">
    <property type="entry name" value="OMPdeCOase_dom"/>
</dbReference>
<dbReference type="InterPro" id="IPR011060">
    <property type="entry name" value="RibuloseP-bd_barrel"/>
</dbReference>
<reference evidence="9 10" key="1">
    <citation type="submission" date="2016-08" db="EMBL/GenBank/DDBJ databases">
        <title>Analysis of Carbohydrate Active Enzymes in Thermogemmatispora T81 Reveals Carbohydrate Degradation Ability.</title>
        <authorList>
            <person name="Tomazini A."/>
            <person name="Lal S."/>
            <person name="Stott M."/>
            <person name="Henrissat B."/>
            <person name="Polikarpov I."/>
            <person name="Sparling R."/>
            <person name="Levin D.B."/>
        </authorList>
    </citation>
    <scope>NUCLEOTIDE SEQUENCE [LARGE SCALE GENOMIC DNA]</scope>
    <source>
        <strain evidence="9 10">T81</strain>
    </source>
</reference>
<comment type="caution">
    <text evidence="9">The sequence shown here is derived from an EMBL/GenBank/DDBJ whole genome shotgun (WGS) entry which is preliminary data.</text>
</comment>
<evidence type="ECO:0000313" key="10">
    <source>
        <dbReference type="Proteomes" id="UP000248706"/>
    </source>
</evidence>
<dbReference type="GO" id="GO:0006207">
    <property type="term" value="P:'de novo' pyrimidine nucleobase biosynthetic process"/>
    <property type="evidence" value="ECO:0007669"/>
    <property type="project" value="InterPro"/>
</dbReference>
<name>A0A328VGX9_9CHLR</name>
<dbReference type="SUPFAM" id="SSF51366">
    <property type="entry name" value="Ribulose-phoshate binding barrel"/>
    <property type="match status" value="1"/>
</dbReference>
<evidence type="ECO:0000259" key="8">
    <source>
        <dbReference type="SMART" id="SM00934"/>
    </source>
</evidence>
<keyword evidence="4 7" id="KW-0665">Pyrimidine biosynthesis</keyword>
<keyword evidence="5 7" id="KW-0456">Lyase</keyword>
<sequence>MSGPSFLEKWQQASGDRQSLLCVGLDPELERLPKPLQGGGPEALVRFCREIVEATLPYACAYKPNLAFFEALGPQGWSLLREILAAIPSEVPVIADAKRGDIGHTARAYAVAIFEQLGCDAVTVQPYLGYDGVQPFLAYREKLAFILCRTSNPGARDFQDLLVRSSAAGAEGEETSDSQLTPLYLAVAERVRQWQERHGNCGLVAGATYPRELAAIRERCPTLPLLVPGVGTQGGELEVAVRAGLDEYGGGILVAVSRAILYAGAGSDYALAAGEAARRLRDAINQARGS</sequence>
<evidence type="ECO:0000313" key="9">
    <source>
        <dbReference type="EMBL" id="RAQ94893.1"/>
    </source>
</evidence>
<dbReference type="RefSeq" id="WP_112427165.1">
    <property type="nucleotide sequence ID" value="NZ_MCIF01000002.1"/>
</dbReference>
<dbReference type="OrthoDB" id="9808470at2"/>
<gene>
    <name evidence="7" type="primary">pyrF</name>
    <name evidence="9" type="ORF">A4R35_05045</name>
</gene>
<dbReference type="EC" id="4.1.1.23" evidence="7"/>
<dbReference type="NCBIfam" id="TIGR02127">
    <property type="entry name" value="pyrF_sub2"/>
    <property type="match status" value="1"/>
</dbReference>
<comment type="catalytic activity">
    <reaction evidence="6 7">
        <text>orotidine 5'-phosphate + H(+) = UMP + CO2</text>
        <dbReference type="Rhea" id="RHEA:11596"/>
        <dbReference type="ChEBI" id="CHEBI:15378"/>
        <dbReference type="ChEBI" id="CHEBI:16526"/>
        <dbReference type="ChEBI" id="CHEBI:57538"/>
        <dbReference type="ChEBI" id="CHEBI:57865"/>
        <dbReference type="EC" id="4.1.1.23"/>
    </reaction>
</comment>
<dbReference type="Proteomes" id="UP000248706">
    <property type="component" value="Unassembled WGS sequence"/>
</dbReference>
<dbReference type="EMBL" id="MCIF01000002">
    <property type="protein sequence ID" value="RAQ94893.1"/>
    <property type="molecule type" value="Genomic_DNA"/>
</dbReference>
<dbReference type="PANTHER" id="PTHR43375">
    <property type="entry name" value="OROTIDINE 5'-PHOSPHATE DECARBOXYLASE"/>
    <property type="match status" value="1"/>
</dbReference>
<comment type="pathway">
    <text evidence="1 7">Pyrimidine metabolism; UMP biosynthesis via de novo pathway; UMP from orotate: step 2/2.</text>
</comment>
<dbReference type="GO" id="GO:0044205">
    <property type="term" value="P:'de novo' UMP biosynthetic process"/>
    <property type="evidence" value="ECO:0007669"/>
    <property type="project" value="UniProtKB-UniRule"/>
</dbReference>
<dbReference type="InterPro" id="IPR013785">
    <property type="entry name" value="Aldolase_TIM"/>
</dbReference>
<dbReference type="Pfam" id="PF00215">
    <property type="entry name" value="OMPdecase"/>
    <property type="match status" value="1"/>
</dbReference>
<evidence type="ECO:0000256" key="1">
    <source>
        <dbReference type="ARBA" id="ARBA00004861"/>
    </source>
</evidence>
<dbReference type="HAMAP" id="MF_01215">
    <property type="entry name" value="OMPdecase_type2"/>
    <property type="match status" value="1"/>
</dbReference>
<keyword evidence="10" id="KW-1185">Reference proteome</keyword>
<evidence type="ECO:0000256" key="6">
    <source>
        <dbReference type="ARBA" id="ARBA00049157"/>
    </source>
</evidence>
<comment type="similarity">
    <text evidence="2 7">Belongs to the OMP decarboxylase family. Type 2 subfamily.</text>
</comment>
<dbReference type="GO" id="GO:0004590">
    <property type="term" value="F:orotidine-5'-phosphate decarboxylase activity"/>
    <property type="evidence" value="ECO:0007669"/>
    <property type="project" value="UniProtKB-UniRule"/>
</dbReference>
<dbReference type="InterPro" id="IPR011995">
    <property type="entry name" value="OMPdecase_type-2"/>
</dbReference>